<dbReference type="CDD" id="cd03230">
    <property type="entry name" value="ABC_DR_subfamily_A"/>
    <property type="match status" value="1"/>
</dbReference>
<reference evidence="5 6" key="1">
    <citation type="submission" date="2019-02" db="EMBL/GenBank/DDBJ databases">
        <title>Paenibacillus sp. nov., isolated from surface-sterilized tissue of Thalictrum simplex L.</title>
        <authorList>
            <person name="Tuo L."/>
        </authorList>
    </citation>
    <scope>NUCLEOTIDE SEQUENCE [LARGE SCALE GENOMIC DNA]</scope>
    <source>
        <strain evidence="5 6">N2SHLJ1</strain>
    </source>
</reference>
<dbReference type="Pfam" id="PF00005">
    <property type="entry name" value="ABC_tran"/>
    <property type="match status" value="1"/>
</dbReference>
<dbReference type="InterPro" id="IPR027417">
    <property type="entry name" value="P-loop_NTPase"/>
</dbReference>
<dbReference type="PROSITE" id="PS00211">
    <property type="entry name" value="ABC_TRANSPORTER_1"/>
    <property type="match status" value="1"/>
</dbReference>
<dbReference type="EMBL" id="SIRE01000005">
    <property type="protein sequence ID" value="TBL80495.1"/>
    <property type="molecule type" value="Genomic_DNA"/>
</dbReference>
<dbReference type="SMART" id="SM00382">
    <property type="entry name" value="AAA"/>
    <property type="match status" value="1"/>
</dbReference>
<gene>
    <name evidence="5" type="ORF">EYB31_08020</name>
</gene>
<proteinExistence type="predicted"/>
<dbReference type="InterPro" id="IPR017871">
    <property type="entry name" value="ABC_transporter-like_CS"/>
</dbReference>
<dbReference type="GO" id="GO:0016887">
    <property type="term" value="F:ATP hydrolysis activity"/>
    <property type="evidence" value="ECO:0007669"/>
    <property type="project" value="InterPro"/>
</dbReference>
<keyword evidence="2" id="KW-0547">Nucleotide-binding</keyword>
<keyword evidence="3 5" id="KW-0067">ATP-binding</keyword>
<dbReference type="Proteomes" id="UP000293142">
    <property type="component" value="Unassembled WGS sequence"/>
</dbReference>
<evidence type="ECO:0000256" key="2">
    <source>
        <dbReference type="ARBA" id="ARBA00022741"/>
    </source>
</evidence>
<dbReference type="AlphaFoldDB" id="A0A4Q9DVU8"/>
<dbReference type="OrthoDB" id="9804819at2"/>
<dbReference type="PROSITE" id="PS50893">
    <property type="entry name" value="ABC_TRANSPORTER_2"/>
    <property type="match status" value="1"/>
</dbReference>
<keyword evidence="6" id="KW-1185">Reference proteome</keyword>
<keyword evidence="1" id="KW-0813">Transport</keyword>
<dbReference type="SUPFAM" id="SSF52540">
    <property type="entry name" value="P-loop containing nucleoside triphosphate hydrolases"/>
    <property type="match status" value="1"/>
</dbReference>
<dbReference type="PANTHER" id="PTHR42939:SF5">
    <property type="entry name" value="ABC-TYPE TRANSPORTER ATP-BINDING PROTEIN ECSA"/>
    <property type="match status" value="1"/>
</dbReference>
<evidence type="ECO:0000259" key="4">
    <source>
        <dbReference type="PROSITE" id="PS50893"/>
    </source>
</evidence>
<dbReference type="InterPro" id="IPR051782">
    <property type="entry name" value="ABC_Transporter_VariousFunc"/>
</dbReference>
<name>A0A4Q9DVU8_9BACL</name>
<dbReference type="PANTHER" id="PTHR42939">
    <property type="entry name" value="ABC TRANSPORTER ATP-BINDING PROTEIN ALBC-RELATED"/>
    <property type="match status" value="1"/>
</dbReference>
<dbReference type="GO" id="GO:0005524">
    <property type="term" value="F:ATP binding"/>
    <property type="evidence" value="ECO:0007669"/>
    <property type="project" value="UniProtKB-KW"/>
</dbReference>
<dbReference type="InterPro" id="IPR003593">
    <property type="entry name" value="AAA+_ATPase"/>
</dbReference>
<sequence length="251" mass="27703">MNADESRVLQVDHITGGYSQAKPVLHDVSFHVGPGEMVGLIGLNGAGKSTTLKTILGILRQHKGAIRVKGSTLQDDIEKFRLAYTYVPESPLLYDEMTVEEHVRMAAMAYGLEQSVYEARLNSLAEQFQMADKLNRLPAHLSKGMRQKVMILSSFLVQPDLYLIDEPFLGLDPLGIRSLLDLMVERKQNGAAILISSHILSTIERYCDRFVLLHNGRVLAFGDVASLQETAGMPGASLDDVFYELTKGNGV</sequence>
<dbReference type="Gene3D" id="3.40.50.300">
    <property type="entry name" value="P-loop containing nucleotide triphosphate hydrolases"/>
    <property type="match status" value="1"/>
</dbReference>
<organism evidence="5 6">
    <name type="scientific">Paenibacillus thalictri</name>
    <dbReference type="NCBI Taxonomy" id="2527873"/>
    <lineage>
        <taxon>Bacteria</taxon>
        <taxon>Bacillati</taxon>
        <taxon>Bacillota</taxon>
        <taxon>Bacilli</taxon>
        <taxon>Bacillales</taxon>
        <taxon>Paenibacillaceae</taxon>
        <taxon>Paenibacillus</taxon>
    </lineage>
</organism>
<protein>
    <submittedName>
        <fullName evidence="5">ABC transporter ATP-binding protein</fullName>
    </submittedName>
</protein>
<comment type="caution">
    <text evidence="5">The sequence shown here is derived from an EMBL/GenBank/DDBJ whole genome shotgun (WGS) entry which is preliminary data.</text>
</comment>
<evidence type="ECO:0000313" key="6">
    <source>
        <dbReference type="Proteomes" id="UP000293142"/>
    </source>
</evidence>
<evidence type="ECO:0000313" key="5">
    <source>
        <dbReference type="EMBL" id="TBL80495.1"/>
    </source>
</evidence>
<dbReference type="RefSeq" id="WP_131012909.1">
    <property type="nucleotide sequence ID" value="NZ_SIRE01000005.1"/>
</dbReference>
<feature type="domain" description="ABC transporter" evidence="4">
    <location>
        <begin position="9"/>
        <end position="240"/>
    </location>
</feature>
<dbReference type="InterPro" id="IPR003439">
    <property type="entry name" value="ABC_transporter-like_ATP-bd"/>
</dbReference>
<evidence type="ECO:0000256" key="3">
    <source>
        <dbReference type="ARBA" id="ARBA00022840"/>
    </source>
</evidence>
<evidence type="ECO:0000256" key="1">
    <source>
        <dbReference type="ARBA" id="ARBA00022448"/>
    </source>
</evidence>
<accession>A0A4Q9DVU8</accession>